<dbReference type="STRING" id="1382522.W6MQW6"/>
<dbReference type="InterPro" id="IPR010989">
    <property type="entry name" value="SNARE"/>
</dbReference>
<evidence type="ECO:0000313" key="5">
    <source>
        <dbReference type="Proteomes" id="UP000019384"/>
    </source>
</evidence>
<dbReference type="GO" id="GO:0031201">
    <property type="term" value="C:SNARE complex"/>
    <property type="evidence" value="ECO:0007669"/>
    <property type="project" value="TreeGrafter"/>
</dbReference>
<dbReference type="Pfam" id="PF05739">
    <property type="entry name" value="SNARE"/>
    <property type="match status" value="1"/>
</dbReference>
<dbReference type="Proteomes" id="UP000019384">
    <property type="component" value="Unassembled WGS sequence"/>
</dbReference>
<dbReference type="Gene3D" id="1.20.58.70">
    <property type="match status" value="1"/>
</dbReference>
<accession>W6MQW6</accession>
<dbReference type="Gene3D" id="1.20.5.110">
    <property type="match status" value="1"/>
</dbReference>
<dbReference type="HOGENOM" id="CLU_059257_2_0_1"/>
<keyword evidence="5" id="KW-1185">Reference proteome</keyword>
<keyword evidence="2" id="KW-0812">Transmembrane</keyword>
<dbReference type="PANTHER" id="PTHR19957">
    <property type="entry name" value="SYNTAXIN"/>
    <property type="match status" value="1"/>
</dbReference>
<dbReference type="SUPFAM" id="SSF47661">
    <property type="entry name" value="t-snare proteins"/>
    <property type="match status" value="1"/>
</dbReference>
<dbReference type="CDD" id="cd15840">
    <property type="entry name" value="SNARE_Qa"/>
    <property type="match status" value="1"/>
</dbReference>
<evidence type="ECO:0000313" key="4">
    <source>
        <dbReference type="EMBL" id="CDK24275.1"/>
    </source>
</evidence>
<reference evidence="4" key="1">
    <citation type="submission" date="2013-12" db="EMBL/GenBank/DDBJ databases">
        <authorList>
            <person name="Genoscope - CEA"/>
        </authorList>
    </citation>
    <scope>NUCLEOTIDE SEQUENCE</scope>
    <source>
        <strain evidence="4">CBS 1993</strain>
    </source>
</reference>
<evidence type="ECO:0000256" key="1">
    <source>
        <dbReference type="ARBA" id="ARBA00009063"/>
    </source>
</evidence>
<dbReference type="InterPro" id="IPR045242">
    <property type="entry name" value="Syntaxin"/>
</dbReference>
<proteinExistence type="inferred from homology"/>
<feature type="domain" description="T-SNARE coiled-coil homology" evidence="3">
    <location>
        <begin position="180"/>
        <end position="242"/>
    </location>
</feature>
<feature type="transmembrane region" description="Helical" evidence="2">
    <location>
        <begin position="252"/>
        <end position="271"/>
    </location>
</feature>
<dbReference type="InterPro" id="IPR006012">
    <property type="entry name" value="Syntaxin/epimorphin_CS"/>
</dbReference>
<dbReference type="InterPro" id="IPR006011">
    <property type="entry name" value="Syntaxin_N"/>
</dbReference>
<dbReference type="PANTHER" id="PTHR19957:SF418">
    <property type="entry name" value="SNAP RECEPTOR"/>
    <property type="match status" value="1"/>
</dbReference>
<dbReference type="PROSITE" id="PS00914">
    <property type="entry name" value="SYNTAXIN"/>
    <property type="match status" value="1"/>
</dbReference>
<comment type="similarity">
    <text evidence="1">Belongs to the syntaxin family.</text>
</comment>
<protein>
    <recommendedName>
        <fullName evidence="3">t-SNARE coiled-coil homology domain-containing protein</fullName>
    </recommendedName>
</protein>
<evidence type="ECO:0000256" key="2">
    <source>
        <dbReference type="SAM" id="Phobius"/>
    </source>
</evidence>
<dbReference type="PROSITE" id="PS50192">
    <property type="entry name" value="T_SNARE"/>
    <property type="match status" value="1"/>
</dbReference>
<dbReference type="GeneID" id="34517680"/>
<dbReference type="GO" id="GO:0048278">
    <property type="term" value="P:vesicle docking"/>
    <property type="evidence" value="ECO:0007669"/>
    <property type="project" value="TreeGrafter"/>
</dbReference>
<dbReference type="EMBL" id="HG793125">
    <property type="protein sequence ID" value="CDK24275.1"/>
    <property type="molecule type" value="Genomic_DNA"/>
</dbReference>
<evidence type="ECO:0000259" key="3">
    <source>
        <dbReference type="PROSITE" id="PS50192"/>
    </source>
</evidence>
<sequence>MSFANIDIESQKQKVGLIDSTSNLTTTISQKLSSFVGLVSKFDKVQQQLGTKRDNTQLRNSASELVRQCDVLEGQLNKHLTDLSTGLLKGSADPQLRYTEEKLQKEGFEIFKNYQRILRQYEEKLNSVTVSEQFSKNTESTNTLNASETTPLLVQQQQQQQLQEQAQETGISNAELEYHATLLEQRSDAVARIQDGVEDINAIFKDLGAMVQQQGQSVDTIEDNLLTYANNNQAASHELSKADAYQKKKRKWSCVTLVLLVVVLLITLAVIS</sequence>
<dbReference type="RefSeq" id="XP_022456292.1">
    <property type="nucleotide sequence ID" value="XM_022604755.1"/>
</dbReference>
<dbReference type="GO" id="GO:0006906">
    <property type="term" value="P:vesicle fusion"/>
    <property type="evidence" value="ECO:0007669"/>
    <property type="project" value="TreeGrafter"/>
</dbReference>
<dbReference type="GO" id="GO:0006896">
    <property type="term" value="P:Golgi to vacuole transport"/>
    <property type="evidence" value="ECO:0007669"/>
    <property type="project" value="TreeGrafter"/>
</dbReference>
<dbReference type="AlphaFoldDB" id="W6MQW6"/>
<dbReference type="GO" id="GO:0006886">
    <property type="term" value="P:intracellular protein transport"/>
    <property type="evidence" value="ECO:0007669"/>
    <property type="project" value="InterPro"/>
</dbReference>
<name>W6MQW6_9ASCO</name>
<dbReference type="InterPro" id="IPR000727">
    <property type="entry name" value="T_SNARE_dom"/>
</dbReference>
<dbReference type="OrthoDB" id="364348at2759"/>
<dbReference type="Pfam" id="PF14523">
    <property type="entry name" value="Syntaxin_2"/>
    <property type="match status" value="1"/>
</dbReference>
<dbReference type="GO" id="GO:0012505">
    <property type="term" value="C:endomembrane system"/>
    <property type="evidence" value="ECO:0007669"/>
    <property type="project" value="TreeGrafter"/>
</dbReference>
<keyword evidence="2" id="KW-1133">Transmembrane helix</keyword>
<gene>
    <name evidence="4" type="ORF">KUCA_T00000235001</name>
</gene>
<organism evidence="4 5">
    <name type="scientific">Kuraishia capsulata CBS 1993</name>
    <dbReference type="NCBI Taxonomy" id="1382522"/>
    <lineage>
        <taxon>Eukaryota</taxon>
        <taxon>Fungi</taxon>
        <taxon>Dikarya</taxon>
        <taxon>Ascomycota</taxon>
        <taxon>Saccharomycotina</taxon>
        <taxon>Pichiomycetes</taxon>
        <taxon>Pichiales</taxon>
        <taxon>Pichiaceae</taxon>
        <taxon>Kuraishia</taxon>
    </lineage>
</organism>
<dbReference type="GO" id="GO:0005484">
    <property type="term" value="F:SNAP receptor activity"/>
    <property type="evidence" value="ECO:0007669"/>
    <property type="project" value="InterPro"/>
</dbReference>
<keyword evidence="2" id="KW-0472">Membrane</keyword>
<reference evidence="4" key="2">
    <citation type="submission" date="2014-02" db="EMBL/GenBank/DDBJ databases">
        <title>Complete DNA sequence of /Kuraishia capsulata/ illustrates novel genomic features among budding yeasts (/Saccharomycotina/).</title>
        <authorList>
            <person name="Morales L."/>
            <person name="Noel B."/>
            <person name="Porcel B."/>
            <person name="Marcet-Houben M."/>
            <person name="Hullo M-F."/>
            <person name="Sacerdot C."/>
            <person name="Tekaia F."/>
            <person name="Leh-Louis V."/>
            <person name="Despons L."/>
            <person name="Khanna V."/>
            <person name="Aury J-M."/>
            <person name="Barbe V."/>
            <person name="Couloux A."/>
            <person name="Labadie K."/>
            <person name="Pelletier E."/>
            <person name="Souciet J-L."/>
            <person name="Boekhout T."/>
            <person name="Gabaldon T."/>
            <person name="Wincker P."/>
            <person name="Dujon B."/>
        </authorList>
    </citation>
    <scope>NUCLEOTIDE SEQUENCE</scope>
    <source>
        <strain evidence="4">CBS 1993</strain>
    </source>
</reference>
<dbReference type="SMART" id="SM00397">
    <property type="entry name" value="t_SNARE"/>
    <property type="match status" value="1"/>
</dbReference>
<dbReference type="GO" id="GO:0000149">
    <property type="term" value="F:SNARE binding"/>
    <property type="evidence" value="ECO:0007669"/>
    <property type="project" value="TreeGrafter"/>
</dbReference>